<dbReference type="InterPro" id="IPR036796">
    <property type="entry name" value="Ribosomal_uL11_N_sf"/>
</dbReference>
<dbReference type="GO" id="GO:0000027">
    <property type="term" value="P:ribosomal large subunit assembly"/>
    <property type="evidence" value="ECO:0007669"/>
    <property type="project" value="UniProtKB-ARBA"/>
</dbReference>
<dbReference type="Gene3D" id="1.10.10.250">
    <property type="entry name" value="Ribosomal protein L11, C-terminal domain"/>
    <property type="match status" value="1"/>
</dbReference>
<feature type="compositionally biased region" description="Basic and acidic residues" evidence="7">
    <location>
        <begin position="1"/>
        <end position="14"/>
    </location>
</feature>
<feature type="compositionally biased region" description="Polar residues" evidence="7">
    <location>
        <begin position="15"/>
        <end position="25"/>
    </location>
</feature>
<evidence type="ECO:0000256" key="7">
    <source>
        <dbReference type="SAM" id="MobiDB-lite"/>
    </source>
</evidence>
<keyword evidence="4 6" id="KW-0687">Ribonucleoprotein</keyword>
<protein>
    <submittedName>
        <fullName evidence="9">Cbs domain containing protein</fullName>
    </submittedName>
</protein>
<keyword evidence="3 6" id="KW-0689">Ribosomal protein</keyword>
<dbReference type="InterPro" id="IPR000644">
    <property type="entry name" value="CBS_dom"/>
</dbReference>
<dbReference type="SMART" id="SM00116">
    <property type="entry name" value="CBS"/>
    <property type="match status" value="2"/>
</dbReference>
<dbReference type="InterPro" id="IPR036769">
    <property type="entry name" value="Ribosomal_uL11_C_sf"/>
</dbReference>
<dbReference type="SMART" id="SM00649">
    <property type="entry name" value="RL11"/>
    <property type="match status" value="1"/>
</dbReference>
<dbReference type="SUPFAM" id="SSF54631">
    <property type="entry name" value="CBS-domain pair"/>
    <property type="match status" value="2"/>
</dbReference>
<dbReference type="CDD" id="cd02205">
    <property type="entry name" value="CBS_pair_SF"/>
    <property type="match status" value="1"/>
</dbReference>
<evidence type="ECO:0000313" key="9">
    <source>
        <dbReference type="EMBL" id="KAF7681572.1"/>
    </source>
</evidence>
<comment type="caution">
    <text evidence="9">The sequence shown here is derived from an EMBL/GenBank/DDBJ whole genome shotgun (WGS) entry which is preliminary data.</text>
</comment>
<dbReference type="Gene3D" id="3.10.580.10">
    <property type="entry name" value="CBS-domain"/>
    <property type="match status" value="2"/>
</dbReference>
<feature type="compositionally biased region" description="Basic and acidic residues" evidence="7">
    <location>
        <begin position="672"/>
        <end position="687"/>
    </location>
</feature>
<dbReference type="RefSeq" id="XP_038791451.1">
    <property type="nucleotide sequence ID" value="XM_038925595.1"/>
</dbReference>
<dbReference type="PROSITE" id="PS51371">
    <property type="entry name" value="CBS"/>
    <property type="match status" value="2"/>
</dbReference>
<sequence length="693" mass="73781">MADHSNEEAIEIKETSLNSSVSSIGRTPPTALKLGSSPSPASSHRSSFAEHMRGTPTSPRASRQPSLTQQALQDLLNNPPTKGGDPKFQGRDWKSVRLGEIVDPDLVRFVEYDTSVEDATSILVKHGAPNVVLLREDANTRHATGTFDYSDLNAYLLLVVGLAHPEEGDIASFDELAKKGREGKPIPLKDVKEVGGRKEPLITLDETTDLSKAIEVFGSGVHRVLVAEQGTSNVKGILTQLRLVQFFWENRSSFPGVNQLYSQLIKDLNLGSKTVLAINGDKPLAAALELMNNEGVSSLPVLDAQNNVIGNISHVDVRLLTKSTSLPLLRSSCIHFISVILSERGVNDGKDSFPVFHVNPFSTLAHTVAKLVATRSHRMWVVDAPSPASSGPSTPAITPAIVVPPSPITPLPGMAGPIPVNSTAPTHLASTGAVAPAISASAMSTMPGASLSGRLSGVISLTDILNLFARASGLNPHDPDEARRARRRSSSSSMRQSMDSSRSESVSAIAGRRSSVSKREENAPTAQGLAPKFDPSEVKVIHLRATGGEVGASSALAPKIGPLGLSPKKVGEDIAKATGDWKGLRVTVKLTIQNRQAAVSVVPSASSLVIKALKEPPRDRKKEKNIKHTKSVPLDEIISIARTMRFKSMAKDLKGTVLEILGTAFSTGCKVDGRSPKDISDDIKAGEIEIPEE</sequence>
<dbReference type="AlphaFoldDB" id="A0A8H7BL98"/>
<reference evidence="9" key="2">
    <citation type="submission" date="2020-08" db="EMBL/GenBank/DDBJ databases">
        <title>Draft Genome Sequence of Cumin Blight Pathogen Alternaria burnsii.</title>
        <authorList>
            <person name="Feng Z."/>
        </authorList>
    </citation>
    <scope>NUCLEOTIDE SEQUENCE</scope>
    <source>
        <strain evidence="9">CBS107.38</strain>
    </source>
</reference>
<evidence type="ECO:0000256" key="1">
    <source>
        <dbReference type="ARBA" id="ARBA00004021"/>
    </source>
</evidence>
<feature type="compositionally biased region" description="Polar residues" evidence="7">
    <location>
        <begin position="55"/>
        <end position="68"/>
    </location>
</feature>
<feature type="compositionally biased region" description="Low complexity" evidence="7">
    <location>
        <begin position="490"/>
        <end position="505"/>
    </location>
</feature>
<dbReference type="EMBL" id="JAAABM010000001">
    <property type="protein sequence ID" value="KAF7681572.1"/>
    <property type="molecule type" value="Genomic_DNA"/>
</dbReference>
<evidence type="ECO:0000256" key="6">
    <source>
        <dbReference type="RuleBase" id="RU003978"/>
    </source>
</evidence>
<reference evidence="9" key="1">
    <citation type="submission" date="2020-01" db="EMBL/GenBank/DDBJ databases">
        <authorList>
            <person name="Feng Z.H.Z."/>
        </authorList>
    </citation>
    <scope>NUCLEOTIDE SEQUENCE</scope>
    <source>
        <strain evidence="9">CBS107.38</strain>
    </source>
</reference>
<dbReference type="Gene3D" id="3.30.1550.10">
    <property type="entry name" value="Ribosomal protein L11/L12, N-terminal domain"/>
    <property type="match status" value="1"/>
</dbReference>
<gene>
    <name evidence="9" type="ORF">GT037_000548</name>
</gene>
<feature type="compositionally biased region" description="Low complexity" evidence="7">
    <location>
        <begin position="36"/>
        <end position="46"/>
    </location>
</feature>
<dbReference type="InterPro" id="IPR000911">
    <property type="entry name" value="Ribosomal_uL11"/>
</dbReference>
<keyword evidence="5" id="KW-0129">CBS domain</keyword>
<dbReference type="CDD" id="cd00349">
    <property type="entry name" value="Ribosomal_L11"/>
    <property type="match status" value="1"/>
</dbReference>
<evidence type="ECO:0000256" key="2">
    <source>
        <dbReference type="ARBA" id="ARBA00010537"/>
    </source>
</evidence>
<evidence type="ECO:0000256" key="5">
    <source>
        <dbReference type="PROSITE-ProRule" id="PRU00703"/>
    </source>
</evidence>
<organism evidence="9 10">
    <name type="scientific">Alternaria burnsii</name>
    <dbReference type="NCBI Taxonomy" id="1187904"/>
    <lineage>
        <taxon>Eukaryota</taxon>
        <taxon>Fungi</taxon>
        <taxon>Dikarya</taxon>
        <taxon>Ascomycota</taxon>
        <taxon>Pezizomycotina</taxon>
        <taxon>Dothideomycetes</taxon>
        <taxon>Pleosporomycetidae</taxon>
        <taxon>Pleosporales</taxon>
        <taxon>Pleosporineae</taxon>
        <taxon>Pleosporaceae</taxon>
        <taxon>Alternaria</taxon>
        <taxon>Alternaria sect. Alternaria</taxon>
    </lineage>
</organism>
<comment type="function">
    <text evidence="1">Component of the ribosome, a large ribonucleoprotein complex responsible for the synthesis of proteins in the cell. The small ribosomal subunit (SSU) binds messenger RNAs (mRNAs) and translates the encoded message by selecting cognate aminoacyl-transfer RNA (tRNA) molecules. The large subunit (LSU) contains the ribosomal catalytic site termed the peptidyl transferase center (PTC), which catalyzes the formation of peptide bonds, thereby polymerizing the amino acids delivered by tRNAs into a polypeptide chain. The nascent polypeptides leave the ribosome through a tunnel in the LSU and interact with protein factors that function in enzymatic processing, targeting, and the membrane insertion of nascent chains at the exit of the ribosomal tunnel.</text>
</comment>
<keyword evidence="10" id="KW-1185">Reference proteome</keyword>
<accession>A0A8H7BL98</accession>
<dbReference type="GO" id="GO:0003735">
    <property type="term" value="F:structural constituent of ribosome"/>
    <property type="evidence" value="ECO:0007669"/>
    <property type="project" value="InterPro"/>
</dbReference>
<proteinExistence type="inferred from homology"/>
<evidence type="ECO:0000256" key="3">
    <source>
        <dbReference type="ARBA" id="ARBA00022980"/>
    </source>
</evidence>
<dbReference type="InterPro" id="IPR020784">
    <property type="entry name" value="Ribosomal_uL11_N"/>
</dbReference>
<dbReference type="GeneID" id="62198773"/>
<comment type="similarity">
    <text evidence="2 6">Belongs to the universal ribosomal protein uL11 family.</text>
</comment>
<dbReference type="InterPro" id="IPR020783">
    <property type="entry name" value="Ribosomal_uL11_C"/>
</dbReference>
<dbReference type="GO" id="GO:0002181">
    <property type="term" value="P:cytoplasmic translation"/>
    <property type="evidence" value="ECO:0007669"/>
    <property type="project" value="UniProtKB-ARBA"/>
</dbReference>
<evidence type="ECO:0000256" key="4">
    <source>
        <dbReference type="ARBA" id="ARBA00023274"/>
    </source>
</evidence>
<dbReference type="GO" id="GO:0022625">
    <property type="term" value="C:cytosolic large ribosomal subunit"/>
    <property type="evidence" value="ECO:0007669"/>
    <property type="project" value="TreeGrafter"/>
</dbReference>
<dbReference type="Proteomes" id="UP000596902">
    <property type="component" value="Unassembled WGS sequence"/>
</dbReference>
<feature type="domain" description="CBS" evidence="8">
    <location>
        <begin position="271"/>
        <end position="328"/>
    </location>
</feature>
<dbReference type="FunFam" id="3.30.1550.10:FF:000002">
    <property type="entry name" value="60S ribosomal protein L12"/>
    <property type="match status" value="1"/>
</dbReference>
<dbReference type="Pfam" id="PF00298">
    <property type="entry name" value="Ribosomal_L11"/>
    <property type="match status" value="1"/>
</dbReference>
<dbReference type="SUPFAM" id="SSF54747">
    <property type="entry name" value="Ribosomal L11/L12e N-terminal domain"/>
    <property type="match status" value="1"/>
</dbReference>
<dbReference type="HAMAP" id="MF_00736">
    <property type="entry name" value="Ribosomal_uL11"/>
    <property type="match status" value="1"/>
</dbReference>
<dbReference type="SUPFAM" id="SSF46906">
    <property type="entry name" value="Ribosomal protein L11, C-terminal domain"/>
    <property type="match status" value="1"/>
</dbReference>
<dbReference type="PANTHER" id="PTHR11661">
    <property type="entry name" value="60S RIBOSOMAL PROTEIN L12"/>
    <property type="match status" value="1"/>
</dbReference>
<evidence type="ECO:0000313" key="10">
    <source>
        <dbReference type="Proteomes" id="UP000596902"/>
    </source>
</evidence>
<dbReference type="GO" id="GO:0070180">
    <property type="term" value="F:large ribosomal subunit rRNA binding"/>
    <property type="evidence" value="ECO:0007669"/>
    <property type="project" value="TreeGrafter"/>
</dbReference>
<dbReference type="Pfam" id="PF03946">
    <property type="entry name" value="Ribosomal_L11_N"/>
    <property type="match status" value="1"/>
</dbReference>
<feature type="region of interest" description="Disordered" evidence="7">
    <location>
        <begin position="471"/>
        <end position="531"/>
    </location>
</feature>
<evidence type="ECO:0000259" key="8">
    <source>
        <dbReference type="PROSITE" id="PS51371"/>
    </source>
</evidence>
<feature type="domain" description="CBS" evidence="8">
    <location>
        <begin position="196"/>
        <end position="253"/>
    </location>
</feature>
<feature type="region of interest" description="Disordered" evidence="7">
    <location>
        <begin position="672"/>
        <end position="693"/>
    </location>
</feature>
<dbReference type="FunFam" id="1.10.10.250:FF:000002">
    <property type="entry name" value="60S ribosomal protein L12"/>
    <property type="match status" value="1"/>
</dbReference>
<dbReference type="PANTHER" id="PTHR11661:SF2">
    <property type="entry name" value="LARGE RIBOSOMAL SUBUNIT PROTEIN UL11"/>
    <property type="match status" value="1"/>
</dbReference>
<dbReference type="InterPro" id="IPR046342">
    <property type="entry name" value="CBS_dom_sf"/>
</dbReference>
<name>A0A8H7BL98_9PLEO</name>
<feature type="region of interest" description="Disordered" evidence="7">
    <location>
        <begin position="1"/>
        <end position="68"/>
    </location>
</feature>
<dbReference type="Pfam" id="PF00571">
    <property type="entry name" value="CBS"/>
    <property type="match status" value="2"/>
</dbReference>